<dbReference type="EMBL" id="FONV01000003">
    <property type="protein sequence ID" value="SFE78233.1"/>
    <property type="molecule type" value="Genomic_DNA"/>
</dbReference>
<evidence type="ECO:0000256" key="1">
    <source>
        <dbReference type="ARBA" id="ARBA00006541"/>
    </source>
</evidence>
<evidence type="ECO:0000259" key="7">
    <source>
        <dbReference type="Pfam" id="PF01232"/>
    </source>
</evidence>
<dbReference type="STRING" id="35752.SAMN05421541_103549"/>
<evidence type="ECO:0000256" key="3">
    <source>
        <dbReference type="ARBA" id="ARBA00016219"/>
    </source>
</evidence>
<dbReference type="InterPro" id="IPR013118">
    <property type="entry name" value="Mannitol_DH_C"/>
</dbReference>
<feature type="domain" description="Mannitol dehydrogenase N-terminal" evidence="7">
    <location>
        <begin position="31"/>
        <end position="272"/>
    </location>
</feature>
<dbReference type="Proteomes" id="UP000199645">
    <property type="component" value="Unassembled WGS sequence"/>
</dbReference>
<evidence type="ECO:0000256" key="4">
    <source>
        <dbReference type="ARBA" id="ARBA00023002"/>
    </source>
</evidence>
<keyword evidence="10" id="KW-1185">Reference proteome</keyword>
<keyword evidence="5" id="KW-0520">NAD</keyword>
<dbReference type="InterPro" id="IPR036291">
    <property type="entry name" value="NAD(P)-bd_dom_sf"/>
</dbReference>
<dbReference type="Pfam" id="PF01232">
    <property type="entry name" value="Mannitol_dh"/>
    <property type="match status" value="1"/>
</dbReference>
<evidence type="ECO:0000256" key="2">
    <source>
        <dbReference type="ARBA" id="ARBA00012939"/>
    </source>
</evidence>
<dbReference type="GO" id="GO:0019594">
    <property type="term" value="P:mannitol metabolic process"/>
    <property type="evidence" value="ECO:0007669"/>
    <property type="project" value="InterPro"/>
</dbReference>
<evidence type="ECO:0000313" key="10">
    <source>
        <dbReference type="Proteomes" id="UP000199645"/>
    </source>
</evidence>
<comment type="catalytic activity">
    <reaction evidence="6">
        <text>D-mannitol 1-phosphate + NAD(+) = beta-D-fructose 6-phosphate + NADH + H(+)</text>
        <dbReference type="Rhea" id="RHEA:19661"/>
        <dbReference type="ChEBI" id="CHEBI:15378"/>
        <dbReference type="ChEBI" id="CHEBI:57540"/>
        <dbReference type="ChEBI" id="CHEBI:57634"/>
        <dbReference type="ChEBI" id="CHEBI:57945"/>
        <dbReference type="ChEBI" id="CHEBI:61381"/>
        <dbReference type="EC" id="1.1.1.17"/>
    </reaction>
</comment>
<comment type="similarity">
    <text evidence="1">Belongs to the mannitol dehydrogenase family.</text>
</comment>
<organism evidence="9 10">
    <name type="scientific">Actinoplanes philippinensis</name>
    <dbReference type="NCBI Taxonomy" id="35752"/>
    <lineage>
        <taxon>Bacteria</taxon>
        <taxon>Bacillati</taxon>
        <taxon>Actinomycetota</taxon>
        <taxon>Actinomycetes</taxon>
        <taxon>Micromonosporales</taxon>
        <taxon>Micromonosporaceae</taxon>
        <taxon>Actinoplanes</taxon>
    </lineage>
</organism>
<feature type="domain" description="Mannitol dehydrogenase C-terminal" evidence="8">
    <location>
        <begin position="280"/>
        <end position="462"/>
    </location>
</feature>
<dbReference type="InterPro" id="IPR023027">
    <property type="entry name" value="Mannitol_DH_CS"/>
</dbReference>
<dbReference type="PANTHER" id="PTHR43362">
    <property type="entry name" value="MANNITOL DEHYDROGENASE DSF1-RELATED"/>
    <property type="match status" value="1"/>
</dbReference>
<accession>A0A1I2DDM5</accession>
<dbReference type="Gene3D" id="3.40.50.720">
    <property type="entry name" value="NAD(P)-binding Rossmann-like Domain"/>
    <property type="match status" value="1"/>
</dbReference>
<dbReference type="Pfam" id="PF08125">
    <property type="entry name" value="Mannitol_dh_C"/>
    <property type="match status" value="1"/>
</dbReference>
<dbReference type="SUPFAM" id="SSF51735">
    <property type="entry name" value="NAD(P)-binding Rossmann-fold domains"/>
    <property type="match status" value="1"/>
</dbReference>
<dbReference type="SUPFAM" id="SSF48179">
    <property type="entry name" value="6-phosphogluconate dehydrogenase C-terminal domain-like"/>
    <property type="match status" value="1"/>
</dbReference>
<dbReference type="InterPro" id="IPR013328">
    <property type="entry name" value="6PGD_dom2"/>
</dbReference>
<evidence type="ECO:0000256" key="5">
    <source>
        <dbReference type="ARBA" id="ARBA00023027"/>
    </source>
</evidence>
<dbReference type="PANTHER" id="PTHR43362:SF1">
    <property type="entry name" value="MANNITOL DEHYDROGENASE 2-RELATED"/>
    <property type="match status" value="1"/>
</dbReference>
<dbReference type="InterPro" id="IPR013131">
    <property type="entry name" value="Mannitol_DH_N"/>
</dbReference>
<dbReference type="InterPro" id="IPR050988">
    <property type="entry name" value="Mannitol_DH/Oxidoreductase"/>
</dbReference>
<name>A0A1I2DDM5_9ACTN</name>
<dbReference type="PROSITE" id="PS00974">
    <property type="entry name" value="MANNITOL_DHGENASE"/>
    <property type="match status" value="1"/>
</dbReference>
<evidence type="ECO:0000259" key="8">
    <source>
        <dbReference type="Pfam" id="PF08125"/>
    </source>
</evidence>
<dbReference type="GO" id="GO:0008926">
    <property type="term" value="F:mannitol-1-phosphate 5-dehydrogenase activity"/>
    <property type="evidence" value="ECO:0007669"/>
    <property type="project" value="UniProtKB-EC"/>
</dbReference>
<protein>
    <recommendedName>
        <fullName evidence="3">Mannitol-1-phosphate 5-dehydrogenase</fullName>
        <ecNumber evidence="2">1.1.1.17</ecNumber>
    </recommendedName>
</protein>
<dbReference type="RefSeq" id="WP_093612197.1">
    <property type="nucleotide sequence ID" value="NZ_BOMT01000003.1"/>
</dbReference>
<evidence type="ECO:0000256" key="6">
    <source>
        <dbReference type="ARBA" id="ARBA00048615"/>
    </source>
</evidence>
<evidence type="ECO:0000313" key="9">
    <source>
        <dbReference type="EMBL" id="SFE78233.1"/>
    </source>
</evidence>
<sequence length="487" mass="51229">MTVTYRLDRGALSSLPAASRPAVTPGSVRPGIVHLGLGAFHRAHQAVYTEAAVAASGGDWGIIGVAPRSRAILDKLREQDGLYSVLTVGDGADRARAVGILAGFGHAAGDPYGVVAAIADPGVRIVSMTVTEKAYRLDPAGRLLLDDELRAQLTGHAPPASVPALLVRGLLRRQAAGGGPLTVLCCDNLMGNGPRIRGLVEQALDVAGAQLPGEVAFPATMVDRIVPATSADHLRRTAAALGADDAAPVVAEPFLQWVMQDDFPGGRPDWDGVGAIMTDDVTGWEKLKLRALNAVHSACAYLGALAGRELIADSLEIPGLPAVLRRFVAEDVAPTIEPPEGVTVIGYGETALGRFANRELGHRNLQVAMDGSQKLPHRLLGTVADRRRTGDTPGWAILVLAAWMRFARGYADSGAPLHLDDPLADRIREALAAAPDTAPGVVGALLALPEIFPPHLASDDVLRHELIRWYGELERHGVEATVRGLTA</sequence>
<dbReference type="PRINTS" id="PR00084">
    <property type="entry name" value="MTLDHDRGNASE"/>
</dbReference>
<dbReference type="AlphaFoldDB" id="A0A1I2DDM5"/>
<reference evidence="9 10" key="1">
    <citation type="submission" date="2016-10" db="EMBL/GenBank/DDBJ databases">
        <authorList>
            <person name="de Groot N.N."/>
        </authorList>
    </citation>
    <scope>NUCLEOTIDE SEQUENCE [LARGE SCALE GENOMIC DNA]</scope>
    <source>
        <strain evidence="9 10">DSM 43019</strain>
    </source>
</reference>
<gene>
    <name evidence="9" type="ORF">SAMN05421541_103549</name>
</gene>
<dbReference type="OrthoDB" id="271711at2"/>
<dbReference type="Gene3D" id="1.10.1040.10">
    <property type="entry name" value="N-(1-d-carboxylethyl)-l-norvaline Dehydrogenase, domain 2"/>
    <property type="match status" value="1"/>
</dbReference>
<dbReference type="EC" id="1.1.1.17" evidence="2"/>
<proteinExistence type="inferred from homology"/>
<dbReference type="InterPro" id="IPR008927">
    <property type="entry name" value="6-PGluconate_DH-like_C_sf"/>
</dbReference>
<keyword evidence="4" id="KW-0560">Oxidoreductase</keyword>
<dbReference type="InterPro" id="IPR000669">
    <property type="entry name" value="Mannitol_DH"/>
</dbReference>